<name>A0ABS3FWA4_9CYAN</name>
<keyword evidence="2" id="KW-1185">Reference proteome</keyword>
<proteinExistence type="predicted"/>
<dbReference type="EMBL" id="JAFLQW010000501">
    <property type="protein sequence ID" value="MBO0351137.1"/>
    <property type="molecule type" value="Genomic_DNA"/>
</dbReference>
<dbReference type="InterPro" id="IPR043504">
    <property type="entry name" value="Peptidase_S1_PA_chymotrypsin"/>
</dbReference>
<protein>
    <submittedName>
        <fullName evidence="1">Trypsin-like peptidase domain-containing protein</fullName>
    </submittedName>
</protein>
<reference evidence="1 2" key="1">
    <citation type="submission" date="2021-03" db="EMBL/GenBank/DDBJ databases">
        <title>Metabolic Capacity of the Antarctic Cyanobacterium Phormidium pseudopriestleyi that Sustains Oxygenic Photosynthesis in the Presence of Hydrogen Sulfide.</title>
        <authorList>
            <person name="Lumian J.E."/>
            <person name="Jungblut A.D."/>
            <person name="Dillon M.L."/>
            <person name="Hawes I."/>
            <person name="Doran P.T."/>
            <person name="Mackey T.J."/>
            <person name="Dick G.J."/>
            <person name="Grettenberger C.L."/>
            <person name="Sumner D.Y."/>
        </authorList>
    </citation>
    <scope>NUCLEOTIDE SEQUENCE [LARGE SCALE GENOMIC DNA]</scope>
    <source>
        <strain evidence="1 2">FRX01</strain>
    </source>
</reference>
<sequence length="330" mass="35881">MLLFCRFPTYLLATTSAVAIALAMRMTLALPLVASRSLAPEQVNAIASQTTVIIGQGLQEGDIEARQEWNPGSGVIVARDGNTYSVLTALHVVRTREVVYGVRTSDGTVHQVDDVDTQSNIIPLGEEQGEFGETIEGLDLAIVTFNSTQDYPIAVMGDSNHIDRGEPIYISGWPNPEDDSARRVREFREGNLTDIANPPSDDGGYSLLYTNETRRGMSGGPVFTQDGELVGIHGRGRAQEDGYCVDPELSQNNSCGIQTLHFIDRVQREQLALSFAQPPVDPEAIAHGMTNMEQADTIEDIYKDFTFLRSLLRDGPSGGCSSLLLGESCN</sequence>
<accession>A0ABS3FWA4</accession>
<evidence type="ECO:0000313" key="2">
    <source>
        <dbReference type="Proteomes" id="UP000664844"/>
    </source>
</evidence>
<gene>
    <name evidence="1" type="ORF">J0895_19080</name>
</gene>
<dbReference type="Proteomes" id="UP000664844">
    <property type="component" value="Unassembled WGS sequence"/>
</dbReference>
<dbReference type="SUPFAM" id="SSF50494">
    <property type="entry name" value="Trypsin-like serine proteases"/>
    <property type="match status" value="1"/>
</dbReference>
<evidence type="ECO:0000313" key="1">
    <source>
        <dbReference type="EMBL" id="MBO0351137.1"/>
    </source>
</evidence>
<dbReference type="RefSeq" id="WP_207089590.1">
    <property type="nucleotide sequence ID" value="NZ_JAFLQW010000501.1"/>
</dbReference>
<comment type="caution">
    <text evidence="1">The sequence shown here is derived from an EMBL/GenBank/DDBJ whole genome shotgun (WGS) entry which is preliminary data.</text>
</comment>
<dbReference type="InterPro" id="IPR009003">
    <property type="entry name" value="Peptidase_S1_PA"/>
</dbReference>
<dbReference type="Gene3D" id="2.40.10.10">
    <property type="entry name" value="Trypsin-like serine proteases"/>
    <property type="match status" value="2"/>
</dbReference>
<organism evidence="1 2">
    <name type="scientific">Phormidium pseudopriestleyi FRX01</name>
    <dbReference type="NCBI Taxonomy" id="1759528"/>
    <lineage>
        <taxon>Bacteria</taxon>
        <taxon>Bacillati</taxon>
        <taxon>Cyanobacteriota</taxon>
        <taxon>Cyanophyceae</taxon>
        <taxon>Oscillatoriophycideae</taxon>
        <taxon>Oscillatoriales</taxon>
        <taxon>Oscillatoriaceae</taxon>
        <taxon>Phormidium</taxon>
    </lineage>
</organism>
<dbReference type="Pfam" id="PF13365">
    <property type="entry name" value="Trypsin_2"/>
    <property type="match status" value="1"/>
</dbReference>